<dbReference type="CDD" id="cd06225">
    <property type="entry name" value="HAMP"/>
    <property type="match status" value="1"/>
</dbReference>
<dbReference type="SMART" id="SM00283">
    <property type="entry name" value="MA"/>
    <property type="match status" value="1"/>
</dbReference>
<keyword evidence="4" id="KW-0812">Transmembrane</keyword>
<comment type="similarity">
    <text evidence="2">Belongs to the methyl-accepting chemotaxis (MCP) protein family.</text>
</comment>
<keyword evidence="1 3" id="KW-0807">Transducer</keyword>
<dbReference type="InterPro" id="IPR004089">
    <property type="entry name" value="MCPsignal_dom"/>
</dbReference>
<evidence type="ECO:0000313" key="6">
    <source>
        <dbReference type="EMBL" id="OBR92433.1"/>
    </source>
</evidence>
<evidence type="ECO:0000256" key="2">
    <source>
        <dbReference type="ARBA" id="ARBA00029447"/>
    </source>
</evidence>
<feature type="transmembrane region" description="Helical" evidence="4">
    <location>
        <begin position="6"/>
        <end position="31"/>
    </location>
</feature>
<keyword evidence="4" id="KW-0472">Membrane</keyword>
<evidence type="ECO:0000313" key="7">
    <source>
        <dbReference type="Proteomes" id="UP000093954"/>
    </source>
</evidence>
<dbReference type="PANTHER" id="PTHR32089">
    <property type="entry name" value="METHYL-ACCEPTING CHEMOTAXIS PROTEIN MCPB"/>
    <property type="match status" value="1"/>
</dbReference>
<dbReference type="AlphaFoldDB" id="A0A1A6AQW8"/>
<dbReference type="Pfam" id="PF00015">
    <property type="entry name" value="MCPsignal"/>
    <property type="match status" value="1"/>
</dbReference>
<dbReference type="GO" id="GO:0006935">
    <property type="term" value="P:chemotaxis"/>
    <property type="evidence" value="ECO:0007669"/>
    <property type="project" value="InterPro"/>
</dbReference>
<dbReference type="GO" id="GO:0007165">
    <property type="term" value="P:signal transduction"/>
    <property type="evidence" value="ECO:0007669"/>
    <property type="project" value="UniProtKB-KW"/>
</dbReference>
<dbReference type="PROSITE" id="PS50111">
    <property type="entry name" value="CHEMOTAXIS_TRANSDUC_2"/>
    <property type="match status" value="1"/>
</dbReference>
<evidence type="ECO:0000259" key="5">
    <source>
        <dbReference type="PROSITE" id="PS50111"/>
    </source>
</evidence>
<keyword evidence="4" id="KW-1133">Transmembrane helix</keyword>
<dbReference type="InterPro" id="IPR004090">
    <property type="entry name" value="Chemotax_Me-accpt_rcpt"/>
</dbReference>
<dbReference type="PANTHER" id="PTHR32089:SF114">
    <property type="entry name" value="METHYL-ACCEPTING CHEMOTAXIS PROTEIN MCPB"/>
    <property type="match status" value="1"/>
</dbReference>
<feature type="domain" description="Methyl-accepting transducer" evidence="5">
    <location>
        <begin position="276"/>
        <end position="540"/>
    </location>
</feature>
<proteinExistence type="inferred from homology"/>
<sequence length="564" mass="62021">MSKLGVKILRLVCVVVGAIVAISLISSTIVLKRAESQLRDKAKQSITESVSIIDKNKIEKIIKDRSNNSKEYGEVLNSMIVFKAKKDIKNFYVYIKKDNKTAQFLIDASPDPAGYLENYEMQGGMISAFDGSIAVDSEPSSDKWGTYMSAYAPIKNSSGQVIAAIGADEDVSTFENIKKLFFYLSILQVIIAVIISLISVWLFSKKLKYNIGIIESKLVDMSEGNLQGNVELKTKDEIEQIMHSLNDFRLKVSNILINIKEHVSNAHGSSDDLYSISKEMSLSAENVSLIIHKVSENSEKQAYHIVSMEEVFDEFGKRIENATKMINEFSVMGNNISEKSKKSSTDVNLLIKSITDLNVQFKSVAEKIQGLGANIDKISDITNLINDISDQTNLLALNASIEASRAGEAGKGFSVVADEIRILAEQSKISSENINELLKNVSNQSTAVVADTKNVDCQFSNQIGIVNNIASSFRVIIDDIEKLLPGINLVNKSMIEADNNKSIIINNLETSSSSAKEISTSSKDIAAIAEELSSSAEEVTNSAEKLLYVVNNVMENVNKFKTEE</sequence>
<dbReference type="EMBL" id="LROS01000025">
    <property type="protein sequence ID" value="OBR92433.1"/>
    <property type="molecule type" value="Genomic_DNA"/>
</dbReference>
<protein>
    <submittedName>
        <fullName evidence="6">Methyl-accepting chemotaxis protein McpA</fullName>
    </submittedName>
</protein>
<gene>
    <name evidence="6" type="primary">mcpA_4</name>
    <name evidence="6" type="ORF">CLRAG_24790</name>
</gene>
<feature type="transmembrane region" description="Helical" evidence="4">
    <location>
        <begin position="180"/>
        <end position="203"/>
    </location>
</feature>
<dbReference type="SUPFAM" id="SSF58104">
    <property type="entry name" value="Methyl-accepting chemotaxis protein (MCP) signaling domain"/>
    <property type="match status" value="1"/>
</dbReference>
<evidence type="ECO:0000256" key="4">
    <source>
        <dbReference type="SAM" id="Phobius"/>
    </source>
</evidence>
<comment type="caution">
    <text evidence="6">The sequence shown here is derived from an EMBL/GenBank/DDBJ whole genome shotgun (WGS) entry which is preliminary data.</text>
</comment>
<dbReference type="PRINTS" id="PR00260">
    <property type="entry name" value="CHEMTRNSDUCR"/>
</dbReference>
<dbReference type="GO" id="GO:0016020">
    <property type="term" value="C:membrane"/>
    <property type="evidence" value="ECO:0007669"/>
    <property type="project" value="InterPro"/>
</dbReference>
<dbReference type="RefSeq" id="WP_065078690.1">
    <property type="nucleotide sequence ID" value="NZ_LROS01000025.1"/>
</dbReference>
<keyword evidence="7" id="KW-1185">Reference proteome</keyword>
<dbReference type="Gene3D" id="1.10.287.950">
    <property type="entry name" value="Methyl-accepting chemotaxis protein"/>
    <property type="match status" value="1"/>
</dbReference>
<dbReference type="PATRIC" id="fig|1353534.3.peg.2516"/>
<reference evidence="6 7" key="1">
    <citation type="journal article" date="2012" name="Front. Microbiol.">
        <title>Draft Genome Sequence of the Virulent Strain 01-B526 of the Fish Pathogen Aeromonas salmonicida.</title>
        <authorList>
            <person name="Charette S.J."/>
            <person name="Brochu F."/>
            <person name="Boyle B."/>
            <person name="Filion G."/>
            <person name="Tanaka K.H."/>
            <person name="Derome N."/>
        </authorList>
    </citation>
    <scope>NUCLEOTIDE SEQUENCE [LARGE SCALE GENOMIC DNA]</scope>
    <source>
        <strain evidence="6 7">P11</strain>
    </source>
</reference>
<evidence type="ECO:0000256" key="3">
    <source>
        <dbReference type="PROSITE-ProRule" id="PRU00284"/>
    </source>
</evidence>
<accession>A0A1A6AQW8</accession>
<organism evidence="6 7">
    <name type="scientific">Clostridium ragsdalei P11</name>
    <dbReference type="NCBI Taxonomy" id="1353534"/>
    <lineage>
        <taxon>Bacteria</taxon>
        <taxon>Bacillati</taxon>
        <taxon>Bacillota</taxon>
        <taxon>Clostridia</taxon>
        <taxon>Eubacteriales</taxon>
        <taxon>Clostridiaceae</taxon>
        <taxon>Clostridium</taxon>
    </lineage>
</organism>
<evidence type="ECO:0000256" key="1">
    <source>
        <dbReference type="ARBA" id="ARBA00023224"/>
    </source>
</evidence>
<dbReference type="Proteomes" id="UP000093954">
    <property type="component" value="Unassembled WGS sequence"/>
</dbReference>
<name>A0A1A6AQW8_9CLOT</name>
<dbReference type="GO" id="GO:0004888">
    <property type="term" value="F:transmembrane signaling receptor activity"/>
    <property type="evidence" value="ECO:0007669"/>
    <property type="project" value="InterPro"/>
</dbReference>